<proteinExistence type="predicted"/>
<protein>
    <recommendedName>
        <fullName evidence="4">Lipoprotein</fullName>
    </recommendedName>
</protein>
<dbReference type="RefSeq" id="WP_213656603.1">
    <property type="nucleotide sequence ID" value="NZ_BOSL01000024.1"/>
</dbReference>
<evidence type="ECO:0000256" key="1">
    <source>
        <dbReference type="SAM" id="SignalP"/>
    </source>
</evidence>
<evidence type="ECO:0000313" key="3">
    <source>
        <dbReference type="Proteomes" id="UP000679992"/>
    </source>
</evidence>
<feature type="signal peptide" evidence="1">
    <location>
        <begin position="1"/>
        <end position="26"/>
    </location>
</feature>
<organism evidence="2 3">
    <name type="scientific">Paenibacillus vini</name>
    <dbReference type="NCBI Taxonomy" id="1476024"/>
    <lineage>
        <taxon>Bacteria</taxon>
        <taxon>Bacillati</taxon>
        <taxon>Bacillota</taxon>
        <taxon>Bacilli</taxon>
        <taxon>Bacillales</taxon>
        <taxon>Paenibacillaceae</taxon>
        <taxon>Paenibacillus</taxon>
    </lineage>
</organism>
<evidence type="ECO:0000313" key="2">
    <source>
        <dbReference type="EMBL" id="GIP55838.1"/>
    </source>
</evidence>
<dbReference type="EMBL" id="BOSL01000024">
    <property type="protein sequence ID" value="GIP55838.1"/>
    <property type="molecule type" value="Genomic_DNA"/>
</dbReference>
<keyword evidence="3" id="KW-1185">Reference proteome</keyword>
<sequence>MKKLFFTMLSLSLITLISVGCSTKEANSTNSAETAASPAHQQSHHQLEAEIEAEAGESQYTLDATAYKENDRYFLNIETNLNISKENYGIKAVEGEGHIHLYINGSLIGPIQETSGYPLPLMKKGTNEIKLVLATNKHAESYKVSKEFSIEVEE</sequence>
<dbReference type="Proteomes" id="UP000679992">
    <property type="component" value="Unassembled WGS sequence"/>
</dbReference>
<name>A0ABQ4MIM9_9BACL</name>
<accession>A0ABQ4MIM9</accession>
<reference evidence="2 3" key="1">
    <citation type="submission" date="2021-03" db="EMBL/GenBank/DDBJ databases">
        <title>Antimicrobial resistance genes in bacteria isolated from Japanese honey, and their potential for conferring macrolide and lincosamide resistance in the American foulbrood pathogen Paenibacillus larvae.</title>
        <authorList>
            <person name="Okamoto M."/>
            <person name="Kumagai M."/>
            <person name="Kanamori H."/>
            <person name="Takamatsu D."/>
        </authorList>
    </citation>
    <scope>NUCLEOTIDE SEQUENCE [LARGE SCALE GENOMIC DNA]</scope>
    <source>
        <strain evidence="2 3">J42TS3</strain>
    </source>
</reference>
<gene>
    <name evidence="2" type="ORF">J42TS3_48730</name>
</gene>
<evidence type="ECO:0008006" key="4">
    <source>
        <dbReference type="Google" id="ProtNLM"/>
    </source>
</evidence>
<keyword evidence="1" id="KW-0732">Signal</keyword>
<feature type="chain" id="PRO_5045280865" description="Lipoprotein" evidence="1">
    <location>
        <begin position="27"/>
        <end position="154"/>
    </location>
</feature>
<dbReference type="PROSITE" id="PS51257">
    <property type="entry name" value="PROKAR_LIPOPROTEIN"/>
    <property type="match status" value="1"/>
</dbReference>
<comment type="caution">
    <text evidence="2">The sequence shown here is derived from an EMBL/GenBank/DDBJ whole genome shotgun (WGS) entry which is preliminary data.</text>
</comment>